<evidence type="ECO:0000256" key="1">
    <source>
        <dbReference type="SAM" id="Phobius"/>
    </source>
</evidence>
<feature type="transmembrane region" description="Helical" evidence="1">
    <location>
        <begin position="314"/>
        <end position="337"/>
    </location>
</feature>
<gene>
    <name evidence="2" type="ordered locus">BLD_1826</name>
</gene>
<evidence type="ECO:0000313" key="3">
    <source>
        <dbReference type="Proteomes" id="UP000002419"/>
    </source>
</evidence>
<accession>B3DQY8</accession>
<dbReference type="HOGENOM" id="CLU_686371_0_0_11"/>
<reference evidence="2 3" key="2">
    <citation type="journal article" date="2008" name="BMC Genomics">
        <title>Comparative genomic analysis of the gut bacterium Bifidobacterium longum reveals loci susceptible to deletion during pure culture growth.</title>
        <authorList>
            <person name="Lee J.H."/>
            <person name="Karamychev V.N."/>
            <person name="Kozyavkin S.A."/>
            <person name="Mills D."/>
            <person name="Pavlov A.R."/>
            <person name="Pavlova N.V."/>
            <person name="Polouchine N.N."/>
            <person name="Richardson P.M."/>
            <person name="Shakhova V.V."/>
            <person name="Slesarev A.I."/>
            <person name="Weimer B."/>
            <person name="O'Sullivan D.J."/>
        </authorList>
    </citation>
    <scope>NUCLEOTIDE SEQUENCE [LARGE SCALE GENOMIC DNA]</scope>
    <source>
        <strain evidence="2 3">DJO10A</strain>
    </source>
</reference>
<reference evidence="2 3" key="1">
    <citation type="journal article" date="2006" name="Appl. Environ. Microbiol.">
        <title>Sequence analysis of two cryptic plasmids from Bifidobacterium longum DJO10A and construction of a shuttle cloning vector.</title>
        <authorList>
            <person name="Lee J.H."/>
            <person name="O'Sullivan D.J."/>
        </authorList>
    </citation>
    <scope>NUCLEOTIDE SEQUENCE [LARGE SCALE GENOMIC DNA]</scope>
    <source>
        <strain evidence="2 3">DJO10A</strain>
    </source>
</reference>
<dbReference type="EMBL" id="CP000605">
    <property type="protein sequence ID" value="ACD99271.1"/>
    <property type="molecule type" value="Genomic_DNA"/>
</dbReference>
<feature type="transmembrane region" description="Helical" evidence="1">
    <location>
        <begin position="271"/>
        <end position="294"/>
    </location>
</feature>
<keyword evidence="1" id="KW-0472">Membrane</keyword>
<feature type="transmembrane region" description="Helical" evidence="1">
    <location>
        <begin position="67"/>
        <end position="85"/>
    </location>
</feature>
<feature type="transmembrane region" description="Helical" evidence="1">
    <location>
        <begin position="247"/>
        <end position="265"/>
    </location>
</feature>
<protein>
    <submittedName>
        <fullName evidence="2">Uncharacterized protein</fullName>
    </submittedName>
</protein>
<evidence type="ECO:0000313" key="2">
    <source>
        <dbReference type="EMBL" id="ACD99271.1"/>
    </source>
</evidence>
<dbReference type="Proteomes" id="UP000002419">
    <property type="component" value="Chromosome"/>
</dbReference>
<feature type="transmembrane region" description="Helical" evidence="1">
    <location>
        <begin position="116"/>
        <end position="137"/>
    </location>
</feature>
<keyword evidence="1" id="KW-1133">Transmembrane helix</keyword>
<dbReference type="AlphaFoldDB" id="B3DQY8"/>
<feature type="transmembrane region" description="Helical" evidence="1">
    <location>
        <begin position="158"/>
        <end position="175"/>
    </location>
</feature>
<organism evidence="2 3">
    <name type="scientific">Bifidobacterium longum (strain DJO10A)</name>
    <dbReference type="NCBI Taxonomy" id="205913"/>
    <lineage>
        <taxon>Bacteria</taxon>
        <taxon>Bacillati</taxon>
        <taxon>Actinomycetota</taxon>
        <taxon>Actinomycetes</taxon>
        <taxon>Bifidobacteriales</taxon>
        <taxon>Bifidobacteriaceae</taxon>
        <taxon>Bifidobacterium</taxon>
    </lineage>
</organism>
<feature type="transmembrane region" description="Helical" evidence="1">
    <location>
        <begin position="343"/>
        <end position="363"/>
    </location>
</feature>
<keyword evidence="1" id="KW-0812">Transmembrane</keyword>
<name>B3DQY8_BIFLD</name>
<dbReference type="KEGG" id="blj:BLD_1826"/>
<feature type="transmembrane region" description="Helical" evidence="1">
    <location>
        <begin position="181"/>
        <end position="199"/>
    </location>
</feature>
<proteinExistence type="predicted"/>
<sequence>MQMITYKEVYNMIIHEKHISAPYKSPLYRNNEYHISVGNQGIDLDSIYNDNKVENAEFLRWLGYESFWLIIGIILSSISAIARHYKELSLNELAEKSSWDKTESILKAFPCFAEDAGLSIILALLAIVAGLSVGIAVEDLSKNHMFRFRSMGRTLIRFSNLSVCFLGLSSASLILRYGKGLGVLLIFGLLFCFTMLYGIGDISVNYRTRLKELSNRLHEAEKELCNVANRKRKRYVFRSVGRWNRTLNSIGLSFVILVYVCSSVHQHKLLLANLVISFTLVVFYWLSVYVLGSILYDSIKVFEGLTKEIRPLKILYRIALSVFSFTASMYLSMIFILTSHQCLFYVSCVLLFILLLYICYFSLSSKNRRFLFIETRTAKLKKNVSLTRRLIGLMQSEEQLV</sequence>